<dbReference type="EMBL" id="JAPDDP010000067">
    <property type="protein sequence ID" value="MDA0184066.1"/>
    <property type="molecule type" value="Genomic_DNA"/>
</dbReference>
<dbReference type="AlphaFoldDB" id="A0A9X3NDE9"/>
<comment type="caution">
    <text evidence="1">The sequence shown here is derived from an EMBL/GenBank/DDBJ whole genome shotgun (WGS) entry which is preliminary data.</text>
</comment>
<dbReference type="InterPro" id="IPR052517">
    <property type="entry name" value="GlcG_carb_metab_protein"/>
</dbReference>
<dbReference type="PANTHER" id="PTHR34309">
    <property type="entry name" value="SLR1406 PROTEIN"/>
    <property type="match status" value="1"/>
</dbReference>
<evidence type="ECO:0000313" key="1">
    <source>
        <dbReference type="EMBL" id="MDA0184066.1"/>
    </source>
</evidence>
<name>A0A9X3NDE9_9ACTN</name>
<reference evidence="1" key="1">
    <citation type="submission" date="2022-10" db="EMBL/GenBank/DDBJ databases">
        <title>The WGS of Solirubrobacter phytolaccae KCTC 29190.</title>
        <authorList>
            <person name="Jiang Z."/>
        </authorList>
    </citation>
    <scope>NUCLEOTIDE SEQUENCE</scope>
    <source>
        <strain evidence="1">KCTC 29190</strain>
    </source>
</reference>
<protein>
    <submittedName>
        <fullName evidence="1">Heme-binding protein</fullName>
    </submittedName>
</protein>
<dbReference type="Pfam" id="PF03928">
    <property type="entry name" value="HbpS-like"/>
    <property type="match status" value="1"/>
</dbReference>
<dbReference type="InterPro" id="IPR005624">
    <property type="entry name" value="PduO/GlcC-like"/>
</dbReference>
<accession>A0A9X3NDE9</accession>
<proteinExistence type="predicted"/>
<dbReference type="Proteomes" id="UP001147653">
    <property type="component" value="Unassembled WGS sequence"/>
</dbReference>
<dbReference type="SUPFAM" id="SSF143744">
    <property type="entry name" value="GlcG-like"/>
    <property type="match status" value="1"/>
</dbReference>
<dbReference type="RefSeq" id="WP_270028484.1">
    <property type="nucleotide sequence ID" value="NZ_JAPDDP010000067.1"/>
</dbReference>
<keyword evidence="2" id="KW-1185">Reference proteome</keyword>
<dbReference type="Gene3D" id="3.30.450.150">
    <property type="entry name" value="Haem-degrading domain"/>
    <property type="match status" value="1"/>
</dbReference>
<gene>
    <name evidence="1" type="ORF">OJ997_27405</name>
</gene>
<sequence>MRLSRAQAIVDDVVTNASGPVCVFVADTHGELVAAATMDGAAPDTRLNAQRKAYTAARSDARTTRELAEKARADPVERASFDPFFTFFLGGVAVFEDGLRIGAVGVSGLPGDTDERLALDAIQRTAT</sequence>
<dbReference type="InterPro" id="IPR038084">
    <property type="entry name" value="PduO/GlcC-like_sf"/>
</dbReference>
<organism evidence="1 2">
    <name type="scientific">Solirubrobacter phytolaccae</name>
    <dbReference type="NCBI Taxonomy" id="1404360"/>
    <lineage>
        <taxon>Bacteria</taxon>
        <taxon>Bacillati</taxon>
        <taxon>Actinomycetota</taxon>
        <taxon>Thermoleophilia</taxon>
        <taxon>Solirubrobacterales</taxon>
        <taxon>Solirubrobacteraceae</taxon>
        <taxon>Solirubrobacter</taxon>
    </lineage>
</organism>
<evidence type="ECO:0000313" key="2">
    <source>
        <dbReference type="Proteomes" id="UP001147653"/>
    </source>
</evidence>
<dbReference type="PANTHER" id="PTHR34309:SF10">
    <property type="entry name" value="SLR1406 PROTEIN"/>
    <property type="match status" value="1"/>
</dbReference>